<evidence type="ECO:0000313" key="1">
    <source>
        <dbReference type="EMBL" id="TFK74908.1"/>
    </source>
</evidence>
<accession>A0ACD3B9X8</accession>
<reference evidence="1 2" key="1">
    <citation type="journal article" date="2019" name="Nat. Ecol. Evol.">
        <title>Megaphylogeny resolves global patterns of mushroom evolution.</title>
        <authorList>
            <person name="Varga T."/>
            <person name="Krizsan K."/>
            <person name="Foldi C."/>
            <person name="Dima B."/>
            <person name="Sanchez-Garcia M."/>
            <person name="Sanchez-Ramirez S."/>
            <person name="Szollosi G.J."/>
            <person name="Szarkandi J.G."/>
            <person name="Papp V."/>
            <person name="Albert L."/>
            <person name="Andreopoulos W."/>
            <person name="Angelini C."/>
            <person name="Antonin V."/>
            <person name="Barry K.W."/>
            <person name="Bougher N.L."/>
            <person name="Buchanan P."/>
            <person name="Buyck B."/>
            <person name="Bense V."/>
            <person name="Catcheside P."/>
            <person name="Chovatia M."/>
            <person name="Cooper J."/>
            <person name="Damon W."/>
            <person name="Desjardin D."/>
            <person name="Finy P."/>
            <person name="Geml J."/>
            <person name="Haridas S."/>
            <person name="Hughes K."/>
            <person name="Justo A."/>
            <person name="Karasinski D."/>
            <person name="Kautmanova I."/>
            <person name="Kiss B."/>
            <person name="Kocsube S."/>
            <person name="Kotiranta H."/>
            <person name="LaButti K.M."/>
            <person name="Lechner B.E."/>
            <person name="Liimatainen K."/>
            <person name="Lipzen A."/>
            <person name="Lukacs Z."/>
            <person name="Mihaltcheva S."/>
            <person name="Morgado L.N."/>
            <person name="Niskanen T."/>
            <person name="Noordeloos M.E."/>
            <person name="Ohm R.A."/>
            <person name="Ortiz-Santana B."/>
            <person name="Ovrebo C."/>
            <person name="Racz N."/>
            <person name="Riley R."/>
            <person name="Savchenko A."/>
            <person name="Shiryaev A."/>
            <person name="Soop K."/>
            <person name="Spirin V."/>
            <person name="Szebenyi C."/>
            <person name="Tomsovsky M."/>
            <person name="Tulloss R.E."/>
            <person name="Uehling J."/>
            <person name="Grigoriev I.V."/>
            <person name="Vagvolgyi C."/>
            <person name="Papp T."/>
            <person name="Martin F.M."/>
            <person name="Miettinen O."/>
            <person name="Hibbett D.S."/>
            <person name="Nagy L.G."/>
        </authorList>
    </citation>
    <scope>NUCLEOTIDE SEQUENCE [LARGE SCALE GENOMIC DNA]</scope>
    <source>
        <strain evidence="1 2">NL-1719</strain>
    </source>
</reference>
<evidence type="ECO:0000313" key="2">
    <source>
        <dbReference type="Proteomes" id="UP000308600"/>
    </source>
</evidence>
<protein>
    <submittedName>
        <fullName evidence="1">Uncharacterized protein</fullName>
    </submittedName>
</protein>
<sequence>MSTATPRVPDSRPKEPSKSGARRTETNKIYANPLPLLFVDSQAGPRSLLGLLGLGSSRSVENPHCNGHFDPTTRSVWVIDPDQSKILWQRGFFGKGNLSRSEPSWLTRRLNVLRSGGNYMTPEEVTAKRRAERDQFKQDRARAIAAVAAQAEEIFASEGRVVVPTLSGPEIPSAATWKPSRQLAEHGTSNQSPPIPDQEVEIEDVEHLQLTLQEAFFLVWNFDCLTIWDSDKVMSMEQIWKAFKSCSEVQLIPNPRTHLDNSFIIHYLVYHHYRSLGWVVRGGVKFCVDYLLYKRGPVFSHAEFAVVVYPVFEDSDNENGSPADNDTMSTWQWLSTINRTLILTYVTIPPISRLPRDVLESPVALARYSIREVVIKRWIPARMRG</sequence>
<proteinExistence type="predicted"/>
<dbReference type="EMBL" id="ML208265">
    <property type="protein sequence ID" value="TFK74908.1"/>
    <property type="molecule type" value="Genomic_DNA"/>
</dbReference>
<gene>
    <name evidence="1" type="ORF">BDN72DRAFT_599271</name>
</gene>
<keyword evidence="2" id="KW-1185">Reference proteome</keyword>
<name>A0ACD3B9X8_9AGAR</name>
<dbReference type="Proteomes" id="UP000308600">
    <property type="component" value="Unassembled WGS sequence"/>
</dbReference>
<organism evidence="1 2">
    <name type="scientific">Pluteus cervinus</name>
    <dbReference type="NCBI Taxonomy" id="181527"/>
    <lineage>
        <taxon>Eukaryota</taxon>
        <taxon>Fungi</taxon>
        <taxon>Dikarya</taxon>
        <taxon>Basidiomycota</taxon>
        <taxon>Agaricomycotina</taxon>
        <taxon>Agaricomycetes</taxon>
        <taxon>Agaricomycetidae</taxon>
        <taxon>Agaricales</taxon>
        <taxon>Pluteineae</taxon>
        <taxon>Pluteaceae</taxon>
        <taxon>Pluteus</taxon>
    </lineage>
</organism>